<dbReference type="EMBL" id="LIZY01000023">
    <property type="protein sequence ID" value="KPJ64524.1"/>
    <property type="molecule type" value="Genomic_DNA"/>
</dbReference>
<dbReference type="InterPro" id="IPR055170">
    <property type="entry name" value="GFO_IDH_MocA-like_dom"/>
</dbReference>
<name>A0A0S7XRL4_9BACT</name>
<dbReference type="Pfam" id="PF22725">
    <property type="entry name" value="GFO_IDH_MocA_C3"/>
    <property type="match status" value="1"/>
</dbReference>
<dbReference type="InterPro" id="IPR036291">
    <property type="entry name" value="NAD(P)-bd_dom_sf"/>
</dbReference>
<protein>
    <submittedName>
        <fullName evidence="3">Dehydrogenase</fullName>
    </submittedName>
</protein>
<dbReference type="SUPFAM" id="SSF55347">
    <property type="entry name" value="Glyceraldehyde-3-phosphate dehydrogenase-like, C-terminal domain"/>
    <property type="match status" value="1"/>
</dbReference>
<proteinExistence type="predicted"/>
<reference evidence="3 4" key="1">
    <citation type="journal article" date="2015" name="Microbiome">
        <title>Genomic resolution of linkages in carbon, nitrogen, and sulfur cycling among widespread estuary sediment bacteria.</title>
        <authorList>
            <person name="Baker B.J."/>
            <person name="Lazar C.S."/>
            <person name="Teske A.P."/>
            <person name="Dick G.J."/>
        </authorList>
    </citation>
    <scope>NUCLEOTIDE SEQUENCE [LARGE SCALE GENOMIC DNA]</scope>
    <source>
        <strain evidence="3">DG_56</strain>
    </source>
</reference>
<accession>A0A0S7XRL4</accession>
<gene>
    <name evidence="3" type="ORF">AMK68_01500</name>
</gene>
<evidence type="ECO:0000313" key="4">
    <source>
        <dbReference type="Proteomes" id="UP000052020"/>
    </source>
</evidence>
<evidence type="ECO:0000259" key="1">
    <source>
        <dbReference type="Pfam" id="PF01408"/>
    </source>
</evidence>
<evidence type="ECO:0000259" key="2">
    <source>
        <dbReference type="Pfam" id="PF22725"/>
    </source>
</evidence>
<evidence type="ECO:0000313" key="3">
    <source>
        <dbReference type="EMBL" id="KPJ64524.1"/>
    </source>
</evidence>
<dbReference type="InterPro" id="IPR051450">
    <property type="entry name" value="Gfo/Idh/MocA_Oxidoreductases"/>
</dbReference>
<dbReference type="Gene3D" id="3.30.360.10">
    <property type="entry name" value="Dihydrodipicolinate Reductase, domain 2"/>
    <property type="match status" value="1"/>
</dbReference>
<dbReference type="Pfam" id="PF01408">
    <property type="entry name" value="GFO_IDH_MocA"/>
    <property type="match status" value="1"/>
</dbReference>
<dbReference type="PANTHER" id="PTHR43377">
    <property type="entry name" value="BILIVERDIN REDUCTASE A"/>
    <property type="match status" value="1"/>
</dbReference>
<organism evidence="3 4">
    <name type="scientific">candidate division KD3-62 bacterium DG_56</name>
    <dbReference type="NCBI Taxonomy" id="1704032"/>
    <lineage>
        <taxon>Bacteria</taxon>
        <taxon>candidate division KD3-62</taxon>
    </lineage>
</organism>
<sequence length="324" mass="34730">MLSFAHMHALSYADVLGETPDAQLVVIADENPASCREMAARFGAEAWTIEQLLNSDVEAIVVCSENTRHADHVVACAQAGKHVLCEKPLATTIADGERMIEACARAGVFLSTAFVCRYLPPIRRAWEMCRGGELGEIFAVKATNHGTMPGGWFAQKSLAGGGAVVDHTVHVADLLRWFLDSEPVSVYAEIDRLIHADLEVDDCGMLTIEFENGVFATIDPSWSRPGGYPFWGDVTVTLVGSDATVAVDGFGQVLTVHGRDAPSQWVHWGSSCDALMIGDFVAAIEKGQQPPITGQDGLRATQVVLAAYASAEAAQPLKPADLRP</sequence>
<dbReference type="Gene3D" id="3.40.50.720">
    <property type="entry name" value="NAD(P)-binding Rossmann-like Domain"/>
    <property type="match status" value="1"/>
</dbReference>
<dbReference type="Proteomes" id="UP000052020">
    <property type="component" value="Unassembled WGS sequence"/>
</dbReference>
<comment type="caution">
    <text evidence="3">The sequence shown here is derived from an EMBL/GenBank/DDBJ whole genome shotgun (WGS) entry which is preliminary data.</text>
</comment>
<dbReference type="PANTHER" id="PTHR43377:SF1">
    <property type="entry name" value="BILIVERDIN REDUCTASE A"/>
    <property type="match status" value="1"/>
</dbReference>
<feature type="domain" description="Gfo/Idh/MocA-like oxidoreductase N-terminal" evidence="1">
    <location>
        <begin position="16"/>
        <end position="113"/>
    </location>
</feature>
<dbReference type="InterPro" id="IPR000683">
    <property type="entry name" value="Gfo/Idh/MocA-like_OxRdtase_N"/>
</dbReference>
<dbReference type="GO" id="GO:0000166">
    <property type="term" value="F:nucleotide binding"/>
    <property type="evidence" value="ECO:0007669"/>
    <property type="project" value="InterPro"/>
</dbReference>
<dbReference type="AlphaFoldDB" id="A0A0S7XRL4"/>
<dbReference type="SUPFAM" id="SSF51735">
    <property type="entry name" value="NAD(P)-binding Rossmann-fold domains"/>
    <property type="match status" value="1"/>
</dbReference>
<feature type="domain" description="GFO/IDH/MocA-like oxidoreductase" evidence="2">
    <location>
        <begin position="122"/>
        <end position="245"/>
    </location>
</feature>